<proteinExistence type="predicted"/>
<dbReference type="AlphaFoldDB" id="A0A175R742"/>
<gene>
    <name evidence="1" type="ORF">NS226_13875</name>
</gene>
<name>A0A175R742_9HYPH</name>
<protein>
    <recommendedName>
        <fullName evidence="3">Head decoration protein</fullName>
    </recommendedName>
</protein>
<dbReference type="InterPro" id="IPR004195">
    <property type="entry name" value="Head_decoration_D"/>
</dbReference>
<evidence type="ECO:0000313" key="1">
    <source>
        <dbReference type="EMBL" id="KTQ95015.1"/>
    </source>
</evidence>
<dbReference type="PATRIC" id="fig|401562.3.peg.2374"/>
<dbReference type="EMBL" id="LDPZ01000026">
    <property type="protein sequence ID" value="KTQ95015.1"/>
    <property type="molecule type" value="Genomic_DNA"/>
</dbReference>
<evidence type="ECO:0008006" key="3">
    <source>
        <dbReference type="Google" id="ProtNLM"/>
    </source>
</evidence>
<dbReference type="Proteomes" id="UP000078272">
    <property type="component" value="Unassembled WGS sequence"/>
</dbReference>
<dbReference type="OrthoDB" id="7996345at2"/>
<sequence length="125" mass="12652">MADVLIQDRNAGAGHYLVSEANGYRSREQAVVASGSGKLRAGTVLGRVTATGKLKPFAPAASDGTQTAVAILWEGCDASAGDVRRTITARAAEVHANVLIFAAGTTDAQKTAAMASLAALGIVGR</sequence>
<dbReference type="RefSeq" id="WP_058635489.1">
    <property type="nucleotide sequence ID" value="NZ_LDPZ01000026.1"/>
</dbReference>
<accession>A0A175R742</accession>
<organism evidence="1 2">
    <name type="scientific">Aureimonas ureilytica</name>
    <dbReference type="NCBI Taxonomy" id="401562"/>
    <lineage>
        <taxon>Bacteria</taxon>
        <taxon>Pseudomonadati</taxon>
        <taxon>Pseudomonadota</taxon>
        <taxon>Alphaproteobacteria</taxon>
        <taxon>Hyphomicrobiales</taxon>
        <taxon>Aurantimonadaceae</taxon>
        <taxon>Aureimonas</taxon>
    </lineage>
</organism>
<dbReference type="Pfam" id="PF02924">
    <property type="entry name" value="HDPD"/>
    <property type="match status" value="1"/>
</dbReference>
<reference evidence="1 2" key="1">
    <citation type="journal article" date="2016" name="Front. Microbiol.">
        <title>Genomic Resource of Rice Seed Associated Bacteria.</title>
        <authorList>
            <person name="Midha S."/>
            <person name="Bansal K."/>
            <person name="Sharma S."/>
            <person name="Kumar N."/>
            <person name="Patil P.P."/>
            <person name="Chaudhry V."/>
            <person name="Patil P.B."/>
        </authorList>
    </citation>
    <scope>NUCLEOTIDE SEQUENCE [LARGE SCALE GENOMIC DNA]</scope>
    <source>
        <strain evidence="1 2">NS226</strain>
    </source>
</reference>
<dbReference type="Gene3D" id="2.40.300.10">
    <property type="entry name" value="Head decoration protein D"/>
    <property type="match status" value="1"/>
</dbReference>
<evidence type="ECO:0000313" key="2">
    <source>
        <dbReference type="Proteomes" id="UP000078272"/>
    </source>
</evidence>
<comment type="caution">
    <text evidence="1">The sequence shown here is derived from an EMBL/GenBank/DDBJ whole genome shotgun (WGS) entry which is preliminary data.</text>
</comment>